<sequence length="231" mass="26074">MPFRHLFRRDANSNASSPVILVPRPFFEHLGFGTSGRGRIGKIPRSRSGEIILRNTPSLISWAPALTADIPFSSVDGGKEEMSLIMDESTWFSRTEGAEFSVLQQELELLSGFLLRGGLARLLSVFPWYPKRKVLAFKQPEQLRWTEIKDVFKPHTLRTGQKALSRAADAKLTDTEHYDPRCEPWTTVHPMWVGLDYGVVGCEAVFHRSSTANPRKHNTITMTKSVAYVCN</sequence>
<dbReference type="AlphaFoldDB" id="A0A165ZP67"/>
<protein>
    <submittedName>
        <fullName evidence="1">Uncharacterized protein</fullName>
    </submittedName>
</protein>
<gene>
    <name evidence="1" type="ORF">FIBSPDRAFT_937881</name>
</gene>
<accession>A0A165ZP67</accession>
<name>A0A165ZP67_9AGAM</name>
<organism evidence="1 2">
    <name type="scientific">Athelia psychrophila</name>
    <dbReference type="NCBI Taxonomy" id="1759441"/>
    <lineage>
        <taxon>Eukaryota</taxon>
        <taxon>Fungi</taxon>
        <taxon>Dikarya</taxon>
        <taxon>Basidiomycota</taxon>
        <taxon>Agaricomycotina</taxon>
        <taxon>Agaricomycetes</taxon>
        <taxon>Agaricomycetidae</taxon>
        <taxon>Atheliales</taxon>
        <taxon>Atheliaceae</taxon>
        <taxon>Athelia</taxon>
    </lineage>
</organism>
<reference evidence="1 2" key="1">
    <citation type="journal article" date="2016" name="Mol. Biol. Evol.">
        <title>Comparative Genomics of Early-Diverging Mushroom-Forming Fungi Provides Insights into the Origins of Lignocellulose Decay Capabilities.</title>
        <authorList>
            <person name="Nagy L.G."/>
            <person name="Riley R."/>
            <person name="Tritt A."/>
            <person name="Adam C."/>
            <person name="Daum C."/>
            <person name="Floudas D."/>
            <person name="Sun H."/>
            <person name="Yadav J.S."/>
            <person name="Pangilinan J."/>
            <person name="Larsson K.H."/>
            <person name="Matsuura K."/>
            <person name="Barry K."/>
            <person name="Labutti K."/>
            <person name="Kuo R."/>
            <person name="Ohm R.A."/>
            <person name="Bhattacharya S.S."/>
            <person name="Shirouzu T."/>
            <person name="Yoshinaga Y."/>
            <person name="Martin F.M."/>
            <person name="Grigoriev I.V."/>
            <person name="Hibbett D.S."/>
        </authorList>
    </citation>
    <scope>NUCLEOTIDE SEQUENCE [LARGE SCALE GENOMIC DNA]</scope>
    <source>
        <strain evidence="1 2">CBS 109695</strain>
    </source>
</reference>
<keyword evidence="2" id="KW-1185">Reference proteome</keyword>
<dbReference type="EMBL" id="KV417674">
    <property type="protein sequence ID" value="KZP10779.1"/>
    <property type="molecule type" value="Genomic_DNA"/>
</dbReference>
<evidence type="ECO:0000313" key="2">
    <source>
        <dbReference type="Proteomes" id="UP000076532"/>
    </source>
</evidence>
<proteinExistence type="predicted"/>
<evidence type="ECO:0000313" key="1">
    <source>
        <dbReference type="EMBL" id="KZP10779.1"/>
    </source>
</evidence>
<dbReference type="Proteomes" id="UP000076532">
    <property type="component" value="Unassembled WGS sequence"/>
</dbReference>